<evidence type="ECO:0000313" key="1">
    <source>
        <dbReference type="EMBL" id="QLY82235.1"/>
    </source>
</evidence>
<dbReference type="Proteomes" id="UP000512286">
    <property type="component" value="Chromosome"/>
</dbReference>
<protein>
    <submittedName>
        <fullName evidence="1">Phage head closure protein</fullName>
    </submittedName>
</protein>
<dbReference type="Pfam" id="PF05521">
    <property type="entry name" value="Phage_HCP"/>
    <property type="match status" value="1"/>
</dbReference>
<dbReference type="NCBIfam" id="TIGR01563">
    <property type="entry name" value="gp16_SPP1"/>
    <property type="match status" value="1"/>
</dbReference>
<name>A0A7D7A393_9CLOT</name>
<accession>A0A7D7A393</accession>
<sequence>MNIGKMNSRIKIEVRTYAIVSGKKVYEPWEEYYNTWCEVLDLIGQEKYDAYNSKLENSLKFKCRLCLLLKNLAKDIRLKTIGKEYRIMFNEMFYNIVFIDTLGNSKTEIMFQAIAVG</sequence>
<gene>
    <name evidence="1" type="ORF">HZF06_11790</name>
</gene>
<dbReference type="EMBL" id="CP059378">
    <property type="protein sequence ID" value="QLY82235.1"/>
    <property type="molecule type" value="Genomic_DNA"/>
</dbReference>
<organism evidence="1 2">
    <name type="scientific">Clostridium intestinale</name>
    <dbReference type="NCBI Taxonomy" id="36845"/>
    <lineage>
        <taxon>Bacteria</taxon>
        <taxon>Bacillati</taxon>
        <taxon>Bacillota</taxon>
        <taxon>Clostridia</taxon>
        <taxon>Eubacteriales</taxon>
        <taxon>Clostridiaceae</taxon>
        <taxon>Clostridium</taxon>
    </lineage>
</organism>
<dbReference type="KEGG" id="cint:HZF06_11790"/>
<evidence type="ECO:0000313" key="2">
    <source>
        <dbReference type="Proteomes" id="UP000512286"/>
    </source>
</evidence>
<dbReference type="Gene3D" id="2.40.10.270">
    <property type="entry name" value="Bacteriophage SPP1 head-tail adaptor protein"/>
    <property type="match status" value="1"/>
</dbReference>
<proteinExistence type="predicted"/>
<dbReference type="RefSeq" id="WP_181603627.1">
    <property type="nucleotide sequence ID" value="NZ_CP059378.1"/>
</dbReference>
<dbReference type="AlphaFoldDB" id="A0A7D7A393"/>
<dbReference type="InterPro" id="IPR008767">
    <property type="entry name" value="Phage_SPP1_head-tail_adaptor"/>
</dbReference>
<reference evidence="1 2" key="1">
    <citation type="submission" date="2020-07" db="EMBL/GenBank/DDBJ databases">
        <title>Electron transfer.</title>
        <authorList>
            <person name="Huang L."/>
            <person name="Liu X."/>
            <person name="Zhou S."/>
        </authorList>
    </citation>
    <scope>NUCLEOTIDE SEQUENCE [LARGE SCALE GENOMIC DNA]</scope>
    <source>
        <strain evidence="1 2">Lx1</strain>
    </source>
</reference>
<dbReference type="InterPro" id="IPR038666">
    <property type="entry name" value="SSP1_head-tail_sf"/>
</dbReference>